<accession>A0ABS7C112</accession>
<dbReference type="SUPFAM" id="SSF53218">
    <property type="entry name" value="Molybdenum cofactor biosynthesis proteins"/>
    <property type="match status" value="1"/>
</dbReference>
<evidence type="ECO:0000313" key="3">
    <source>
        <dbReference type="Proteomes" id="UP001519887"/>
    </source>
</evidence>
<dbReference type="InterPro" id="IPR050101">
    <property type="entry name" value="CinA"/>
</dbReference>
<name>A0ABS7C112_9BACL</name>
<reference evidence="2 3" key="1">
    <citation type="submission" date="2021-07" db="EMBL/GenBank/DDBJ databases">
        <title>Paenibacillus radiodurans sp. nov., isolated from the southeastern edge of Tengger Desert.</title>
        <authorList>
            <person name="Zhang G."/>
        </authorList>
    </citation>
    <scope>NUCLEOTIDE SEQUENCE [LARGE SCALE GENOMIC DNA]</scope>
    <source>
        <strain evidence="2 3">CCM 7311</strain>
    </source>
</reference>
<feature type="non-terminal residue" evidence="2">
    <location>
        <position position="163"/>
    </location>
</feature>
<evidence type="ECO:0000313" key="2">
    <source>
        <dbReference type="EMBL" id="MBW7454587.1"/>
    </source>
</evidence>
<comment type="caution">
    <text evidence="2">The sequence shown here is derived from an EMBL/GenBank/DDBJ whole genome shotgun (WGS) entry which is preliminary data.</text>
</comment>
<dbReference type="InterPro" id="IPR036425">
    <property type="entry name" value="MoaB/Mog-like_dom_sf"/>
</dbReference>
<proteinExistence type="predicted"/>
<dbReference type="CDD" id="cd00885">
    <property type="entry name" value="cinA"/>
    <property type="match status" value="1"/>
</dbReference>
<sequence length="163" mass="17489">MRAEIIAVGTELLLGQTVNTNATYISTGLAELGIDVYFQTVVGDNAVRIVQAVEIARTRADLIVFTGGLGPTQDDLTKDALAGYLNRGISIHQPSMVKIENLFTSRGMHMVESNRRQANQIEGSDPLVNDAGLAVGNALIVEGTHYVLLPGPPRDMKPMFDGP</sequence>
<dbReference type="EMBL" id="JAHZIK010000221">
    <property type="protein sequence ID" value="MBW7454587.1"/>
    <property type="molecule type" value="Genomic_DNA"/>
</dbReference>
<organism evidence="2 3">
    <name type="scientific">Paenibacillus sepulcri</name>
    <dbReference type="NCBI Taxonomy" id="359917"/>
    <lineage>
        <taxon>Bacteria</taxon>
        <taxon>Bacillati</taxon>
        <taxon>Bacillota</taxon>
        <taxon>Bacilli</taxon>
        <taxon>Bacillales</taxon>
        <taxon>Paenibacillaceae</taxon>
        <taxon>Paenibacillus</taxon>
    </lineage>
</organism>
<evidence type="ECO:0000259" key="1">
    <source>
        <dbReference type="SMART" id="SM00852"/>
    </source>
</evidence>
<dbReference type="Proteomes" id="UP001519887">
    <property type="component" value="Unassembled WGS sequence"/>
</dbReference>
<dbReference type="PANTHER" id="PTHR13939">
    <property type="entry name" value="NICOTINAMIDE-NUCLEOTIDE AMIDOHYDROLASE PNCC"/>
    <property type="match status" value="1"/>
</dbReference>
<dbReference type="PANTHER" id="PTHR13939:SF0">
    <property type="entry name" value="NMN AMIDOHYDROLASE-LIKE PROTEIN YFAY"/>
    <property type="match status" value="1"/>
</dbReference>
<dbReference type="InterPro" id="IPR001453">
    <property type="entry name" value="MoaB/Mog_dom"/>
</dbReference>
<gene>
    <name evidence="2" type="ORF">K0U00_11155</name>
</gene>
<dbReference type="Pfam" id="PF00994">
    <property type="entry name" value="MoCF_biosynth"/>
    <property type="match status" value="1"/>
</dbReference>
<protein>
    <submittedName>
        <fullName evidence="2">Competence/damage-inducible protein A</fullName>
    </submittedName>
</protein>
<keyword evidence="3" id="KW-1185">Reference proteome</keyword>
<feature type="domain" description="MoaB/Mog" evidence="1">
    <location>
        <begin position="4"/>
        <end position="162"/>
    </location>
</feature>
<dbReference type="NCBIfam" id="TIGR00177">
    <property type="entry name" value="molyb_syn"/>
    <property type="match status" value="1"/>
</dbReference>
<dbReference type="Gene3D" id="3.40.980.10">
    <property type="entry name" value="MoaB/Mog-like domain"/>
    <property type="match status" value="1"/>
</dbReference>
<dbReference type="SMART" id="SM00852">
    <property type="entry name" value="MoCF_biosynth"/>
    <property type="match status" value="1"/>
</dbReference>